<keyword evidence="4" id="KW-0732">Signal</keyword>
<comment type="caution">
    <text evidence="7">Lacks conserved residue(s) required for the propagation of feature annotation.</text>
</comment>
<dbReference type="Pfam" id="PF05922">
    <property type="entry name" value="Inhibitor_I9"/>
    <property type="match status" value="1"/>
</dbReference>
<reference evidence="11 12" key="1">
    <citation type="journal article" date="2012" name="Nat. Biotechnol.">
        <title>Draft genome sequence of pigeonpea (Cajanus cajan), an orphan legume crop of resource-poor farmers.</title>
        <authorList>
            <person name="Varshney R.K."/>
            <person name="Chen W."/>
            <person name="Li Y."/>
            <person name="Bharti A.K."/>
            <person name="Saxena R.K."/>
            <person name="Schlueter J.A."/>
            <person name="Donoghue M.T."/>
            <person name="Azam S."/>
            <person name="Fan G."/>
            <person name="Whaley A.M."/>
            <person name="Farmer A.D."/>
            <person name="Sheridan J."/>
            <person name="Iwata A."/>
            <person name="Tuteja R."/>
            <person name="Penmetsa R.V."/>
            <person name="Wu W."/>
            <person name="Upadhyaya H.D."/>
            <person name="Yang S.P."/>
            <person name="Shah T."/>
            <person name="Saxena K.B."/>
            <person name="Michael T."/>
            <person name="McCombie W.R."/>
            <person name="Yang B."/>
            <person name="Zhang G."/>
            <person name="Yang H."/>
            <person name="Wang J."/>
            <person name="Spillane C."/>
            <person name="Cook D.R."/>
            <person name="May G.D."/>
            <person name="Xu X."/>
            <person name="Jackson S.A."/>
        </authorList>
    </citation>
    <scope>NUCLEOTIDE SEQUENCE [LARGE SCALE GENOMIC DNA]</scope>
    <source>
        <strain evidence="12">cv. Asha</strain>
    </source>
</reference>
<dbReference type="PANTHER" id="PTHR10795">
    <property type="entry name" value="PROPROTEIN CONVERTASE SUBTILISIN/KEXIN"/>
    <property type="match status" value="1"/>
</dbReference>
<protein>
    <submittedName>
        <fullName evidence="11">Subtilisin-like protease</fullName>
    </submittedName>
</protein>
<keyword evidence="5" id="KW-0378">Hydrolase</keyword>
<name>A0A151SN83_CAJCA</name>
<evidence type="ECO:0000313" key="12">
    <source>
        <dbReference type="Proteomes" id="UP000075243"/>
    </source>
</evidence>
<dbReference type="InterPro" id="IPR000209">
    <property type="entry name" value="Peptidase_S8/S53_dom"/>
</dbReference>
<evidence type="ECO:0000256" key="8">
    <source>
        <dbReference type="SAM" id="Phobius"/>
    </source>
</evidence>
<dbReference type="InterPro" id="IPR037045">
    <property type="entry name" value="S8pro/Inhibitor_I9_sf"/>
</dbReference>
<evidence type="ECO:0000256" key="7">
    <source>
        <dbReference type="PROSITE-ProRule" id="PRU01240"/>
    </source>
</evidence>
<keyword evidence="8" id="KW-0812">Transmembrane</keyword>
<dbReference type="GO" id="GO:0006508">
    <property type="term" value="P:proteolysis"/>
    <property type="evidence" value="ECO:0007669"/>
    <property type="project" value="UniProtKB-KW"/>
</dbReference>
<evidence type="ECO:0000256" key="2">
    <source>
        <dbReference type="ARBA" id="ARBA00011073"/>
    </source>
</evidence>
<evidence type="ECO:0000256" key="5">
    <source>
        <dbReference type="ARBA" id="ARBA00022801"/>
    </source>
</evidence>
<proteinExistence type="inferred from homology"/>
<dbReference type="Gramene" id="C.cajan_02386.t">
    <property type="protein sequence ID" value="C.cajan_02386.t.cds1"/>
    <property type="gene ID" value="C.cajan_02386"/>
</dbReference>
<dbReference type="InterPro" id="IPR045051">
    <property type="entry name" value="SBT"/>
</dbReference>
<dbReference type="AlphaFoldDB" id="A0A151SN83"/>
<dbReference type="STRING" id="3821.A0A151SN83"/>
<comment type="similarity">
    <text evidence="2 7">Belongs to the peptidase S8 family.</text>
</comment>
<keyword evidence="6" id="KW-0720">Serine protease</keyword>
<dbReference type="SUPFAM" id="SSF52743">
    <property type="entry name" value="Subtilisin-like"/>
    <property type="match status" value="1"/>
</dbReference>
<dbReference type="Gene3D" id="3.30.70.80">
    <property type="entry name" value="Peptidase S8 propeptide/proteinase inhibitor I9"/>
    <property type="match status" value="1"/>
</dbReference>
<dbReference type="OMA" id="HMDILAM"/>
<dbReference type="Gene3D" id="3.40.50.200">
    <property type="entry name" value="Peptidase S8/S53 domain"/>
    <property type="match status" value="1"/>
</dbReference>
<dbReference type="PRINTS" id="PR00723">
    <property type="entry name" value="SUBTILISIN"/>
</dbReference>
<evidence type="ECO:0000313" key="11">
    <source>
        <dbReference type="EMBL" id="KYP56211.1"/>
    </source>
</evidence>
<comment type="subcellular location">
    <subcellularLocation>
        <location evidence="1">Secreted</location>
    </subcellularLocation>
</comment>
<evidence type="ECO:0000256" key="6">
    <source>
        <dbReference type="ARBA" id="ARBA00022825"/>
    </source>
</evidence>
<dbReference type="PROSITE" id="PS51892">
    <property type="entry name" value="SUBTILASE"/>
    <property type="match status" value="1"/>
</dbReference>
<accession>A0A151SN83</accession>
<evidence type="ECO:0000256" key="3">
    <source>
        <dbReference type="ARBA" id="ARBA00022670"/>
    </source>
</evidence>
<keyword evidence="3" id="KW-0645">Protease</keyword>
<dbReference type="GO" id="GO:0004252">
    <property type="term" value="F:serine-type endopeptidase activity"/>
    <property type="evidence" value="ECO:0007669"/>
    <property type="project" value="InterPro"/>
</dbReference>
<evidence type="ECO:0000259" key="10">
    <source>
        <dbReference type="Pfam" id="PF05922"/>
    </source>
</evidence>
<feature type="transmembrane region" description="Helical" evidence="8">
    <location>
        <begin position="295"/>
        <end position="312"/>
    </location>
</feature>
<dbReference type="GO" id="GO:0005576">
    <property type="term" value="C:extracellular region"/>
    <property type="evidence" value="ECO:0007669"/>
    <property type="project" value="UniProtKB-SubCell"/>
</dbReference>
<evidence type="ECO:0000256" key="1">
    <source>
        <dbReference type="ARBA" id="ARBA00004613"/>
    </source>
</evidence>
<keyword evidence="8" id="KW-0472">Membrane</keyword>
<sequence>MDTLAMPKAFSTQHGWYLSTLSSALENAQVLTSNDNNNLEIASSKLIYTYTYAMSGFSANLSPKELEALKSSTGYISSIPDLPAKLDTTHSPQFLDLNPNTGAWPIGKFGEDIIVGLVDTGIWPESESFKDEGMTKIPSRWKGQCEDSIKCNNKLIGARFFHKGVLAKYPYLARNENSTRDTQGHGTHTSSTVAGSQVDNASFFGYANGSARGIAPRARVAMYKALWEDRTMSSDIIAAIDSAISDGVDVLSLSLGLDDVPLYNDPIAITTFSAMERGIFVSTSAGNDGPCHDDLTYSIFLFCFLFVFFNSVRRLGG</sequence>
<evidence type="ECO:0000256" key="4">
    <source>
        <dbReference type="ARBA" id="ARBA00022729"/>
    </source>
</evidence>
<feature type="domain" description="Peptidase S8/S53" evidence="9">
    <location>
        <begin position="110"/>
        <end position="289"/>
    </location>
</feature>
<gene>
    <name evidence="11" type="ORF">KK1_002448</name>
</gene>
<dbReference type="EMBL" id="CM003613">
    <property type="protein sequence ID" value="KYP56211.1"/>
    <property type="molecule type" value="Genomic_DNA"/>
</dbReference>
<feature type="domain" description="Inhibitor I9" evidence="10">
    <location>
        <begin position="4"/>
        <end position="86"/>
    </location>
</feature>
<dbReference type="InterPro" id="IPR015500">
    <property type="entry name" value="Peptidase_S8_subtilisin-rel"/>
</dbReference>
<dbReference type="InterPro" id="IPR036852">
    <property type="entry name" value="Peptidase_S8/S53_dom_sf"/>
</dbReference>
<keyword evidence="8" id="KW-1133">Transmembrane helix</keyword>
<evidence type="ECO:0000259" key="9">
    <source>
        <dbReference type="Pfam" id="PF00082"/>
    </source>
</evidence>
<dbReference type="Pfam" id="PF00082">
    <property type="entry name" value="Peptidase_S8"/>
    <property type="match status" value="1"/>
</dbReference>
<dbReference type="InterPro" id="IPR010259">
    <property type="entry name" value="S8pro/Inhibitor_I9"/>
</dbReference>
<keyword evidence="12" id="KW-1185">Reference proteome</keyword>
<organism evidence="11 12">
    <name type="scientific">Cajanus cajan</name>
    <name type="common">Pigeon pea</name>
    <name type="synonym">Cajanus indicus</name>
    <dbReference type="NCBI Taxonomy" id="3821"/>
    <lineage>
        <taxon>Eukaryota</taxon>
        <taxon>Viridiplantae</taxon>
        <taxon>Streptophyta</taxon>
        <taxon>Embryophyta</taxon>
        <taxon>Tracheophyta</taxon>
        <taxon>Spermatophyta</taxon>
        <taxon>Magnoliopsida</taxon>
        <taxon>eudicotyledons</taxon>
        <taxon>Gunneridae</taxon>
        <taxon>Pentapetalae</taxon>
        <taxon>rosids</taxon>
        <taxon>fabids</taxon>
        <taxon>Fabales</taxon>
        <taxon>Fabaceae</taxon>
        <taxon>Papilionoideae</taxon>
        <taxon>50 kb inversion clade</taxon>
        <taxon>NPAAA clade</taxon>
        <taxon>indigoferoid/millettioid clade</taxon>
        <taxon>Phaseoleae</taxon>
        <taxon>Cajanus</taxon>
    </lineage>
</organism>
<dbReference type="Proteomes" id="UP000075243">
    <property type="component" value="Chromosome 11"/>
</dbReference>